<dbReference type="Proteomes" id="UP000078576">
    <property type="component" value="Unassembled WGS sequence"/>
</dbReference>
<proteinExistence type="predicted"/>
<evidence type="ECO:0000313" key="3">
    <source>
        <dbReference type="Proteomes" id="UP000078576"/>
    </source>
</evidence>
<gene>
    <name evidence="2" type="ORF">VP1G_02990</name>
</gene>
<dbReference type="OrthoDB" id="10664162at2759"/>
<name>A0A194UVJ3_CYTMA</name>
<organism evidence="2 3">
    <name type="scientific">Cytospora mali</name>
    <name type="common">Apple Valsa canker fungus</name>
    <name type="synonym">Valsa mali</name>
    <dbReference type="NCBI Taxonomy" id="578113"/>
    <lineage>
        <taxon>Eukaryota</taxon>
        <taxon>Fungi</taxon>
        <taxon>Dikarya</taxon>
        <taxon>Ascomycota</taxon>
        <taxon>Pezizomycotina</taxon>
        <taxon>Sordariomycetes</taxon>
        <taxon>Sordariomycetidae</taxon>
        <taxon>Diaporthales</taxon>
        <taxon>Cytosporaceae</taxon>
        <taxon>Cytospora</taxon>
    </lineage>
</organism>
<keyword evidence="3" id="KW-1185">Reference proteome</keyword>
<reference evidence="3" key="1">
    <citation type="submission" date="2014-12" db="EMBL/GenBank/DDBJ databases">
        <title>Genome Sequence of Valsa Canker Pathogens Uncovers a Specific Adaption of Colonization on Woody Bark.</title>
        <authorList>
            <person name="Yin Z."/>
            <person name="Liu H."/>
            <person name="Gao X."/>
            <person name="Li Z."/>
            <person name="Song N."/>
            <person name="Ke X."/>
            <person name="Dai Q."/>
            <person name="Wu Y."/>
            <person name="Sun Y."/>
            <person name="Xu J.-R."/>
            <person name="Kang Z.K."/>
            <person name="Wang L."/>
            <person name="Huang L."/>
        </authorList>
    </citation>
    <scope>NUCLEOTIDE SEQUENCE [LARGE SCALE GENOMIC DNA]</scope>
    <source>
        <strain evidence="3">SXYL134</strain>
    </source>
</reference>
<sequence>MEWAPLQAFRHGEQERGGVHRSQVDGPGNNVDIARFQQPPERRIEPLSDEWFTDLDQSIDEITRLFEELRVAPPEPEEIVHIREAEDDLDTIQDDLMNCLTTLEDAKQRLRQCSSSDRSNDDPYKILRPRSLDLRPSDRPKMVEQFSSGGNLMGRAVFEMSLGDVTVWDRSGKLKLMGGLSIDVVVTP</sequence>
<accession>A0A194UVJ3</accession>
<evidence type="ECO:0000256" key="1">
    <source>
        <dbReference type="SAM" id="MobiDB-lite"/>
    </source>
</evidence>
<feature type="region of interest" description="Disordered" evidence="1">
    <location>
        <begin position="1"/>
        <end position="31"/>
    </location>
</feature>
<dbReference type="EMBL" id="KN714682">
    <property type="protein sequence ID" value="KUI55683.1"/>
    <property type="molecule type" value="Genomic_DNA"/>
</dbReference>
<dbReference type="AlphaFoldDB" id="A0A194UVJ3"/>
<protein>
    <submittedName>
        <fullName evidence="2">Uncharacterized protein</fullName>
    </submittedName>
</protein>
<evidence type="ECO:0000313" key="2">
    <source>
        <dbReference type="EMBL" id="KUI55683.1"/>
    </source>
</evidence>